<dbReference type="Pfam" id="PF05362">
    <property type="entry name" value="Lon_C"/>
    <property type="match status" value="1"/>
</dbReference>
<feature type="active site" evidence="2">
    <location>
        <position position="663"/>
    </location>
</feature>
<dbReference type="EC" id="3.4.21.53" evidence="2"/>
<evidence type="ECO:0000259" key="3">
    <source>
        <dbReference type="PROSITE" id="PS51786"/>
    </source>
</evidence>
<feature type="domain" description="Lon proteolytic" evidence="3">
    <location>
        <begin position="573"/>
        <end position="768"/>
    </location>
</feature>
<dbReference type="RefSeq" id="WP_211144339.1">
    <property type="nucleotide sequence ID" value="NZ_JAEEGB010000037.1"/>
</dbReference>
<dbReference type="Pfam" id="PF20436">
    <property type="entry name" value="LonB_AAA-LID"/>
    <property type="match status" value="1"/>
</dbReference>
<dbReference type="GO" id="GO:0005524">
    <property type="term" value="F:ATP binding"/>
    <property type="evidence" value="ECO:0007669"/>
    <property type="project" value="InterPro"/>
</dbReference>
<dbReference type="InterPro" id="IPR027417">
    <property type="entry name" value="P-loop_NTPase"/>
</dbReference>
<dbReference type="InterPro" id="IPR046844">
    <property type="entry name" value="Lon-like_helical"/>
</dbReference>
<evidence type="ECO:0000256" key="1">
    <source>
        <dbReference type="ARBA" id="ARBA00022670"/>
    </source>
</evidence>
<dbReference type="PROSITE" id="PS51786">
    <property type="entry name" value="LON_PROTEOLYTIC"/>
    <property type="match status" value="1"/>
</dbReference>
<dbReference type="GO" id="GO:0030163">
    <property type="term" value="P:protein catabolic process"/>
    <property type="evidence" value="ECO:0007669"/>
    <property type="project" value="InterPro"/>
</dbReference>
<gene>
    <name evidence="4" type="ORF">I6U51_20045</name>
</gene>
<keyword evidence="2" id="KW-0720">Serine protease</keyword>
<dbReference type="InterPro" id="IPR027065">
    <property type="entry name" value="Lon_Prtase"/>
</dbReference>
<reference evidence="4" key="1">
    <citation type="submission" date="2020-12" db="EMBL/GenBank/DDBJ databases">
        <title>Clostridium thailandense sp. nov., a novel acetogenic bacterium isolated from peat land soil in Thailand.</title>
        <authorList>
            <person name="Chaikitkaew S."/>
            <person name="Birkeland N.K."/>
        </authorList>
    </citation>
    <scope>NUCLEOTIDE SEQUENCE</scope>
    <source>
        <strain evidence="4">DSM 17425</strain>
    </source>
</reference>
<keyword evidence="5" id="KW-1185">Reference proteome</keyword>
<feature type="active site" evidence="2">
    <location>
        <position position="706"/>
    </location>
</feature>
<dbReference type="Gene3D" id="3.40.50.300">
    <property type="entry name" value="P-loop containing nucleotide triphosphate hydrolases"/>
    <property type="match status" value="2"/>
</dbReference>
<keyword evidence="1 2" id="KW-0645">Protease</keyword>
<sequence length="797" mass="90701">MSNHLKLNIEDLQLEFHELSQFETTKDIHPYKNIIGQKRAVESIDLGLLMDKKEYNLYISGPNGTGKTSYIIDKIEEYAKTLSDPCDWCYVYNFRDSNKPLALSLPTGTAPKFKEALNKFINELFKKVPSSFDNRSYENEKRKIVEKYETLLLELSNIIHEESAKRNFTVKHDENRNFIFIPLSNGKKMDIDYYNELSPQDKSAINTASNELKMLSFEILKEMSNLNKQMLEELKNLDNKISKSIISEQIESLKNIYGSTPKVINYLNMLELDIIQNINAFFDEADEESLQNENNKTSNNEEPLKFSKHFFKRYDVKIIVSNKKDAGAPVVYEDLPSYNSIFGKIEYENIEGNTITDFSMIRPGSLHLANGGFLLVNAEQLLANPSSWNTLKRCLKLERVFIQNSRNNMELFPIITLAPESIPLKVKIILIGSSSTYYLLSHHDYDFNKFFKIKAEFDNQIENSKTTIENILGFINNYISENNLIHINREGIKELLKYSCRLSENKNYFTAYMNKLLEVIDVSSIFAKNKNSNFVDENDIKKSIHELHGMHGLVKEKILRMYREGKYVIDLKNSKIGEINGLSVMDFGDCTVGQQHKITVTTFAGNSGVTNIEREVEMSGSIHSKGVMILSGFIGEFIGQNTFLSFNAKIVFEQLYSGIDGDSASAAELLALISSLSDIPIKQSISITGSVNQKGKIQPIGGVNDKIEGFFDICKIYGLDGTYGVVIPSKNINNLVLDHRVLDAVNKDLFHIYSASTIEDCIEILFDFTGIEMGGTPVIDFIKYRILSKIGKYRCLL</sequence>
<dbReference type="InterPro" id="IPR046843">
    <property type="entry name" value="LonB_AAA-LID"/>
</dbReference>
<dbReference type="Gene3D" id="3.30.230.10">
    <property type="match status" value="1"/>
</dbReference>
<comment type="catalytic activity">
    <reaction evidence="2">
        <text>Hydrolysis of proteins in presence of ATP.</text>
        <dbReference type="EC" id="3.4.21.53"/>
    </reaction>
</comment>
<dbReference type="InterPro" id="IPR020568">
    <property type="entry name" value="Ribosomal_Su5_D2-typ_SF"/>
</dbReference>
<comment type="similarity">
    <text evidence="2">Belongs to the peptidase S16 family.</text>
</comment>
<dbReference type="GO" id="GO:0004176">
    <property type="term" value="F:ATP-dependent peptidase activity"/>
    <property type="evidence" value="ECO:0007669"/>
    <property type="project" value="UniProtKB-UniRule"/>
</dbReference>
<dbReference type="SUPFAM" id="SSF54211">
    <property type="entry name" value="Ribosomal protein S5 domain 2-like"/>
    <property type="match status" value="1"/>
</dbReference>
<organism evidence="4 5">
    <name type="scientific">Clostridium aciditolerans</name>
    <dbReference type="NCBI Taxonomy" id="339861"/>
    <lineage>
        <taxon>Bacteria</taxon>
        <taxon>Bacillati</taxon>
        <taxon>Bacillota</taxon>
        <taxon>Clostridia</taxon>
        <taxon>Eubacteriales</taxon>
        <taxon>Clostridiaceae</taxon>
        <taxon>Clostridium</taxon>
    </lineage>
</organism>
<dbReference type="Pfam" id="PF13654">
    <property type="entry name" value="AAA_32"/>
    <property type="match status" value="1"/>
</dbReference>
<dbReference type="PANTHER" id="PTHR10046">
    <property type="entry name" value="ATP DEPENDENT LON PROTEASE FAMILY MEMBER"/>
    <property type="match status" value="1"/>
</dbReference>
<evidence type="ECO:0000256" key="2">
    <source>
        <dbReference type="PROSITE-ProRule" id="PRU01122"/>
    </source>
</evidence>
<protein>
    <recommendedName>
        <fullName evidence="2">endopeptidase La</fullName>
        <ecNumber evidence="2">3.4.21.53</ecNumber>
    </recommendedName>
</protein>
<keyword evidence="2" id="KW-0378">Hydrolase</keyword>
<dbReference type="InterPro" id="IPR041699">
    <property type="entry name" value="AAA_32"/>
</dbReference>
<evidence type="ECO:0000313" key="4">
    <source>
        <dbReference type="EMBL" id="MBI6874966.1"/>
    </source>
</evidence>
<proteinExistence type="inferred from homology"/>
<dbReference type="Proteomes" id="UP000622687">
    <property type="component" value="Unassembled WGS sequence"/>
</dbReference>
<dbReference type="GO" id="GO:0006508">
    <property type="term" value="P:proteolysis"/>
    <property type="evidence" value="ECO:0007669"/>
    <property type="project" value="UniProtKB-KW"/>
</dbReference>
<dbReference type="EMBL" id="JAEEGB010000037">
    <property type="protein sequence ID" value="MBI6874966.1"/>
    <property type="molecule type" value="Genomic_DNA"/>
</dbReference>
<evidence type="ECO:0000313" key="5">
    <source>
        <dbReference type="Proteomes" id="UP000622687"/>
    </source>
</evidence>
<dbReference type="AlphaFoldDB" id="A0A934M8L0"/>
<accession>A0A934M8L0</accession>
<dbReference type="PRINTS" id="PR00830">
    <property type="entry name" value="ENDOLAPTASE"/>
</dbReference>
<dbReference type="GO" id="GO:0004252">
    <property type="term" value="F:serine-type endopeptidase activity"/>
    <property type="evidence" value="ECO:0007669"/>
    <property type="project" value="UniProtKB-UniRule"/>
</dbReference>
<dbReference type="Pfam" id="PF20437">
    <property type="entry name" value="LonC_helical"/>
    <property type="match status" value="1"/>
</dbReference>
<comment type="caution">
    <text evidence="4">The sequence shown here is derived from an EMBL/GenBank/DDBJ whole genome shotgun (WGS) entry which is preliminary data.</text>
</comment>
<dbReference type="Gene3D" id="1.10.8.60">
    <property type="match status" value="1"/>
</dbReference>
<name>A0A934M8L0_9CLOT</name>
<dbReference type="SUPFAM" id="SSF52540">
    <property type="entry name" value="P-loop containing nucleoside triphosphate hydrolases"/>
    <property type="match status" value="1"/>
</dbReference>
<dbReference type="InterPro" id="IPR014721">
    <property type="entry name" value="Ribsml_uS5_D2-typ_fold_subgr"/>
</dbReference>
<dbReference type="InterPro" id="IPR008269">
    <property type="entry name" value="Lon_proteolytic"/>
</dbReference>